<feature type="site" description="Important for enzyme activity" evidence="13">
    <location>
        <position position="169"/>
    </location>
</feature>
<feature type="active site" description="Nucleophile" evidence="13">
    <location>
        <position position="90"/>
    </location>
</feature>
<feature type="active site" description="Proton donor" evidence="13">
    <location>
        <position position="154"/>
    </location>
</feature>
<evidence type="ECO:0000256" key="14">
    <source>
        <dbReference type="RuleBase" id="RU361215"/>
    </source>
</evidence>
<protein>
    <recommendedName>
        <fullName evidence="12 14">Ubiquitin carboxyl-terminal hydrolase</fullName>
        <ecNumber evidence="4 14">3.4.19.12</ecNumber>
    </recommendedName>
</protein>
<evidence type="ECO:0000256" key="8">
    <source>
        <dbReference type="ARBA" id="ARBA00022786"/>
    </source>
</evidence>
<keyword evidence="8 13" id="KW-0833">Ubl conjugation pathway</keyword>
<feature type="site" description="Transition state stabilizer" evidence="13">
    <location>
        <position position="84"/>
    </location>
</feature>
<keyword evidence="6" id="KW-0597">Phosphoprotein</keyword>
<dbReference type="GeneTree" id="ENSGT00940000154925"/>
<keyword evidence="7 13" id="KW-0645">Protease</keyword>
<dbReference type="Gene3D" id="3.40.532.10">
    <property type="entry name" value="Peptidase C12, ubiquitin carboxyl-terminal hydrolase"/>
    <property type="match status" value="1"/>
</dbReference>
<evidence type="ECO:0000256" key="7">
    <source>
        <dbReference type="ARBA" id="ARBA00022670"/>
    </source>
</evidence>
<keyword evidence="17" id="KW-1185">Reference proteome</keyword>
<sequence>MDSPRWLPLESNPEFVSCLGMKPTWQFGDVYGLDPELLSMVPRPVCAVLLLFPVTEKYEAFKQEEEEKLKDQPQVSPDVYFIKQTIGNACGTIGLIHAINVKMCIIQMTLKYTTEETFSLFSCFLFQSIRVTHESSAQEGQTEAPSLDEKVNLHFIAFVNVGGHLYELDGRKPFPIAHGKTSEDTFLEDAVEVCKIFMARDPQEVRFTIIALSKDSY</sequence>
<dbReference type="PROSITE" id="PS52048">
    <property type="entry name" value="UCH_DOMAIN"/>
    <property type="match status" value="1"/>
</dbReference>
<dbReference type="SUPFAM" id="SSF54001">
    <property type="entry name" value="Cysteine proteinases"/>
    <property type="match status" value="1"/>
</dbReference>
<evidence type="ECO:0000256" key="10">
    <source>
        <dbReference type="ARBA" id="ARBA00022807"/>
    </source>
</evidence>
<comment type="subcellular location">
    <subcellularLocation>
        <location evidence="2">Cytoplasm</location>
    </subcellularLocation>
</comment>
<accession>A0A3Q4M554</accession>
<evidence type="ECO:0000256" key="11">
    <source>
        <dbReference type="ARBA" id="ARBA00055560"/>
    </source>
</evidence>
<dbReference type="GO" id="GO:0016579">
    <property type="term" value="P:protein deubiquitination"/>
    <property type="evidence" value="ECO:0007669"/>
    <property type="project" value="TreeGrafter"/>
</dbReference>
<dbReference type="InterPro" id="IPR038765">
    <property type="entry name" value="Papain-like_cys_pep_sf"/>
</dbReference>
<dbReference type="PRINTS" id="PR00707">
    <property type="entry name" value="UBCTHYDRLASE"/>
</dbReference>
<evidence type="ECO:0000256" key="3">
    <source>
        <dbReference type="ARBA" id="ARBA00009326"/>
    </source>
</evidence>
<organism evidence="16 17">
    <name type="scientific">Neolamprologus brichardi</name>
    <name type="common">Fairy cichlid</name>
    <name type="synonym">Lamprologus brichardi</name>
    <dbReference type="NCBI Taxonomy" id="32507"/>
    <lineage>
        <taxon>Eukaryota</taxon>
        <taxon>Metazoa</taxon>
        <taxon>Chordata</taxon>
        <taxon>Craniata</taxon>
        <taxon>Vertebrata</taxon>
        <taxon>Euteleostomi</taxon>
        <taxon>Actinopterygii</taxon>
        <taxon>Neopterygii</taxon>
        <taxon>Teleostei</taxon>
        <taxon>Neoteleostei</taxon>
        <taxon>Acanthomorphata</taxon>
        <taxon>Ovalentaria</taxon>
        <taxon>Cichlomorphae</taxon>
        <taxon>Cichliformes</taxon>
        <taxon>Cichlidae</taxon>
        <taxon>African cichlids</taxon>
        <taxon>Pseudocrenilabrinae</taxon>
        <taxon>Lamprologini</taxon>
        <taxon>Neolamprologus</taxon>
    </lineage>
</organism>
<dbReference type="EC" id="3.4.19.12" evidence="4 14"/>
<proteinExistence type="inferred from homology"/>
<feature type="domain" description="UCH catalytic" evidence="15">
    <location>
        <begin position="5"/>
        <end position="214"/>
    </location>
</feature>
<evidence type="ECO:0000256" key="5">
    <source>
        <dbReference type="ARBA" id="ARBA00022490"/>
    </source>
</evidence>
<dbReference type="CDD" id="cd09616">
    <property type="entry name" value="Peptidase_C12_UCH_L1_L3"/>
    <property type="match status" value="1"/>
</dbReference>
<dbReference type="Ensembl" id="ENSNBRT00000002632.1">
    <property type="protein sequence ID" value="ENSNBRP00000002539.1"/>
    <property type="gene ID" value="ENSNBRG00000001901.1"/>
</dbReference>
<evidence type="ECO:0000256" key="13">
    <source>
        <dbReference type="PROSITE-ProRule" id="PRU01393"/>
    </source>
</evidence>
<keyword evidence="10 13" id="KW-0788">Thiol protease</keyword>
<dbReference type="GO" id="GO:0004843">
    <property type="term" value="F:cysteine-type deubiquitinase activity"/>
    <property type="evidence" value="ECO:0007669"/>
    <property type="project" value="UniProtKB-UniRule"/>
</dbReference>
<evidence type="ECO:0000256" key="2">
    <source>
        <dbReference type="ARBA" id="ARBA00004496"/>
    </source>
</evidence>
<name>A0A3Q4M554_NEOBR</name>
<comment type="similarity">
    <text evidence="3 13 14">Belongs to the peptidase C12 family.</text>
</comment>
<dbReference type="AlphaFoldDB" id="A0A3Q4M554"/>
<comment type="function">
    <text evidence="11">Ubiquitin-protein hydrolase is involved both in the processing of ubiquitin precursors and of ubiquitinated proteins. This enzyme is a thiol protease that recognizes and hydrolyzes a peptide bond at the C-terminal glycine of ubiquitin.</text>
</comment>
<reference evidence="16" key="1">
    <citation type="submission" date="2025-08" db="UniProtKB">
        <authorList>
            <consortium name="Ensembl"/>
        </authorList>
    </citation>
    <scope>IDENTIFICATION</scope>
</reference>
<dbReference type="GO" id="GO:0006511">
    <property type="term" value="P:ubiquitin-dependent protein catabolic process"/>
    <property type="evidence" value="ECO:0007669"/>
    <property type="project" value="UniProtKB-UniRule"/>
</dbReference>
<evidence type="ECO:0000313" key="17">
    <source>
        <dbReference type="Proteomes" id="UP000261580"/>
    </source>
</evidence>
<evidence type="ECO:0000313" key="16">
    <source>
        <dbReference type="Ensembl" id="ENSNBRP00000002539.1"/>
    </source>
</evidence>
<dbReference type="GO" id="GO:0005737">
    <property type="term" value="C:cytoplasm"/>
    <property type="evidence" value="ECO:0007669"/>
    <property type="project" value="UniProtKB-SubCell"/>
</dbReference>
<reference evidence="16" key="2">
    <citation type="submission" date="2025-09" db="UniProtKB">
        <authorList>
            <consortium name="Ensembl"/>
        </authorList>
    </citation>
    <scope>IDENTIFICATION</scope>
</reference>
<dbReference type="Proteomes" id="UP000261580">
    <property type="component" value="Unassembled WGS sequence"/>
</dbReference>
<evidence type="ECO:0000256" key="4">
    <source>
        <dbReference type="ARBA" id="ARBA00012759"/>
    </source>
</evidence>
<dbReference type="FunFam" id="3.40.532.10:FF:000006">
    <property type="entry name" value="Ubiquitin carboxyl-terminal hydrolase"/>
    <property type="match status" value="1"/>
</dbReference>
<evidence type="ECO:0000256" key="9">
    <source>
        <dbReference type="ARBA" id="ARBA00022801"/>
    </source>
</evidence>
<comment type="catalytic activity">
    <reaction evidence="1 13 14">
        <text>Thiol-dependent hydrolysis of ester, thioester, amide, peptide and isopeptide bonds formed by the C-terminal Gly of ubiquitin (a 76-residue protein attached to proteins as an intracellular targeting signal).</text>
        <dbReference type="EC" id="3.4.19.12"/>
    </reaction>
</comment>
<evidence type="ECO:0000256" key="6">
    <source>
        <dbReference type="ARBA" id="ARBA00022553"/>
    </source>
</evidence>
<keyword evidence="5" id="KW-0963">Cytoplasm</keyword>
<dbReference type="PANTHER" id="PTHR10589">
    <property type="entry name" value="UBIQUITIN CARBOXYL-TERMINAL HYDROLASE"/>
    <property type="match status" value="1"/>
</dbReference>
<dbReference type="PANTHER" id="PTHR10589:SF24">
    <property type="entry name" value="UBIQUITIN CARBOXYL-TERMINAL HYDROLASE ISOZYME L3"/>
    <property type="match status" value="1"/>
</dbReference>
<dbReference type="Bgee" id="ENSNBRG00000001901">
    <property type="expression patterns" value="Expressed in testis and 7 other cell types or tissues"/>
</dbReference>
<evidence type="ECO:0000256" key="1">
    <source>
        <dbReference type="ARBA" id="ARBA00000707"/>
    </source>
</evidence>
<keyword evidence="9 13" id="KW-0378">Hydrolase</keyword>
<evidence type="ECO:0000259" key="15">
    <source>
        <dbReference type="PROSITE" id="PS52048"/>
    </source>
</evidence>
<dbReference type="InterPro" id="IPR036959">
    <property type="entry name" value="Peptidase_C12_UCH_sf"/>
</dbReference>
<evidence type="ECO:0000256" key="12">
    <source>
        <dbReference type="ARBA" id="ARBA00073226"/>
    </source>
</evidence>
<dbReference type="InterPro" id="IPR001578">
    <property type="entry name" value="Peptidase_C12_UCH"/>
</dbReference>
<dbReference type="Pfam" id="PF01088">
    <property type="entry name" value="Peptidase_C12"/>
    <property type="match status" value="1"/>
</dbReference>